<dbReference type="AlphaFoldDB" id="A0A0E9TFU0"/>
<sequence length="39" mass="4513">MGEVCTGIESVIFELEQLNSFFFCTIKCLFCKDTECKQQ</sequence>
<reference evidence="1" key="2">
    <citation type="journal article" date="2015" name="Fish Shellfish Immunol.">
        <title>Early steps in the European eel (Anguilla anguilla)-Vibrio vulnificus interaction in the gills: Role of the RtxA13 toxin.</title>
        <authorList>
            <person name="Callol A."/>
            <person name="Pajuelo D."/>
            <person name="Ebbesson L."/>
            <person name="Teles M."/>
            <person name="MacKenzie S."/>
            <person name="Amaro C."/>
        </authorList>
    </citation>
    <scope>NUCLEOTIDE SEQUENCE</scope>
</reference>
<protein>
    <submittedName>
        <fullName evidence="1">Uncharacterized protein</fullName>
    </submittedName>
</protein>
<name>A0A0E9TFU0_ANGAN</name>
<evidence type="ECO:0000313" key="1">
    <source>
        <dbReference type="EMBL" id="JAH52466.1"/>
    </source>
</evidence>
<accession>A0A0E9TFU0</accession>
<dbReference type="EMBL" id="GBXM01056111">
    <property type="protein sequence ID" value="JAH52466.1"/>
    <property type="molecule type" value="Transcribed_RNA"/>
</dbReference>
<proteinExistence type="predicted"/>
<organism evidence="1">
    <name type="scientific">Anguilla anguilla</name>
    <name type="common">European freshwater eel</name>
    <name type="synonym">Muraena anguilla</name>
    <dbReference type="NCBI Taxonomy" id="7936"/>
    <lineage>
        <taxon>Eukaryota</taxon>
        <taxon>Metazoa</taxon>
        <taxon>Chordata</taxon>
        <taxon>Craniata</taxon>
        <taxon>Vertebrata</taxon>
        <taxon>Euteleostomi</taxon>
        <taxon>Actinopterygii</taxon>
        <taxon>Neopterygii</taxon>
        <taxon>Teleostei</taxon>
        <taxon>Anguilliformes</taxon>
        <taxon>Anguillidae</taxon>
        <taxon>Anguilla</taxon>
    </lineage>
</organism>
<reference evidence="1" key="1">
    <citation type="submission" date="2014-11" db="EMBL/GenBank/DDBJ databases">
        <authorList>
            <person name="Amaro Gonzalez C."/>
        </authorList>
    </citation>
    <scope>NUCLEOTIDE SEQUENCE</scope>
</reference>